<sequence>MLSEHSLPDELISEILTPALKVSEETFCNTDSVSPFAKFSESTSAYLLVCKSWLRVATPLLYNVVIVRSKAQAKALSIALSGNKQLGLFIKKLRVEGGFGTPMHAVFKCSPNISDLFLSFDIFSSDNTSGLCKGLPLINPTRLILWTSSRKTLENKMLLQLLQSLADAIAKWDNLRIFDCPFTSNGRLAQKIVPPLVKAKRLDTLTIQSSFCLSWAYSQFKDCPLKAIHIRRPVSTAERRLLIPSKDPDLMALLKFSDRPRDIWDAPAERPELPLIIPSLDPAFVPLNMAPNAVKDHIWTRVIEFAMLLAADHSRTPSSDEVAPRLGLLMVSKLFYRIGRPLFHEHIAFRVPNQTNKFARILVQSPVIGRYVRSINLGYAIYHYNSDVVQNGSSSLTSILSQASALVRFGDYLATSYIPAICWDAFAAMAKCSGRTLRECSVNIWTEEEEKGVHSATIFDNLTALRILNWDSENIYTDIESADVEGLSSLEELRSTTASASFLDLLCHLQLKCIQRVEFSDAHSSIKEFLVTHGSKLTELELAFPHLGRLKSTNIFDLCSNLYSITFFEYEDEDEDESVECPPSVQHLYSSQAVHPLTKITFKMYWYKEKKQVIAAWDAFFSRFKPECFPNLHDLEVTCCSWPTSEREIAKSCWVRWSEFLRPRGIALTDKLGMKWRPRLKVK</sequence>
<reference evidence="1 2" key="1">
    <citation type="journal article" date="2024" name="J Genomics">
        <title>Draft genome sequencing and assembly of Favolaschia claudopus CIRM-BRFM 2984 isolated from oak limbs.</title>
        <authorList>
            <person name="Navarro D."/>
            <person name="Drula E."/>
            <person name="Chaduli D."/>
            <person name="Cazenave R."/>
            <person name="Ahrendt S."/>
            <person name="Wang J."/>
            <person name="Lipzen A."/>
            <person name="Daum C."/>
            <person name="Barry K."/>
            <person name="Grigoriev I.V."/>
            <person name="Favel A."/>
            <person name="Rosso M.N."/>
            <person name="Martin F."/>
        </authorList>
    </citation>
    <scope>NUCLEOTIDE SEQUENCE [LARGE SCALE GENOMIC DNA]</scope>
    <source>
        <strain evidence="1 2">CIRM-BRFM 2984</strain>
    </source>
</reference>
<organism evidence="1 2">
    <name type="scientific">Favolaschia claudopus</name>
    <dbReference type="NCBI Taxonomy" id="2862362"/>
    <lineage>
        <taxon>Eukaryota</taxon>
        <taxon>Fungi</taxon>
        <taxon>Dikarya</taxon>
        <taxon>Basidiomycota</taxon>
        <taxon>Agaricomycotina</taxon>
        <taxon>Agaricomycetes</taxon>
        <taxon>Agaricomycetidae</taxon>
        <taxon>Agaricales</taxon>
        <taxon>Marasmiineae</taxon>
        <taxon>Mycenaceae</taxon>
        <taxon>Favolaschia</taxon>
    </lineage>
</organism>
<dbReference type="AlphaFoldDB" id="A0AAW0EFZ0"/>
<dbReference type="EMBL" id="JAWWNJ010000001">
    <property type="protein sequence ID" value="KAK7063583.1"/>
    <property type="molecule type" value="Genomic_DNA"/>
</dbReference>
<comment type="caution">
    <text evidence="1">The sequence shown here is derived from an EMBL/GenBank/DDBJ whole genome shotgun (WGS) entry which is preliminary data.</text>
</comment>
<dbReference type="Gene3D" id="3.80.10.10">
    <property type="entry name" value="Ribonuclease Inhibitor"/>
    <property type="match status" value="1"/>
</dbReference>
<evidence type="ECO:0000313" key="1">
    <source>
        <dbReference type="EMBL" id="KAK7063583.1"/>
    </source>
</evidence>
<dbReference type="InterPro" id="IPR032675">
    <property type="entry name" value="LRR_dom_sf"/>
</dbReference>
<gene>
    <name evidence="1" type="ORF">R3P38DRAFT_2819229</name>
</gene>
<name>A0AAW0EFZ0_9AGAR</name>
<proteinExistence type="predicted"/>
<protein>
    <submittedName>
        <fullName evidence="1">F-box domain-containing protein</fullName>
    </submittedName>
</protein>
<accession>A0AAW0EFZ0</accession>
<dbReference type="Proteomes" id="UP001362999">
    <property type="component" value="Unassembled WGS sequence"/>
</dbReference>
<evidence type="ECO:0000313" key="2">
    <source>
        <dbReference type="Proteomes" id="UP001362999"/>
    </source>
</evidence>
<keyword evidence="2" id="KW-1185">Reference proteome</keyword>